<evidence type="ECO:0000313" key="1">
    <source>
        <dbReference type="EMBL" id="XPM63028.1"/>
    </source>
</evidence>
<sequence length="48" mass="5524">MGVEEIVVMLSLPNLSFLDLSVYFSPFSKDIRMSESYRTPVVSDRRLV</sequence>
<reference evidence="1 2" key="1">
    <citation type="journal article" date="2016" name="Genome Announc.">
        <title>Draft Genome Sequence of the Thermotolerant Cyanobacterium Desertifilum sp. IPPAS B-1220.</title>
        <authorList>
            <person name="Mironov K.S."/>
            <person name="Sinetova M.A."/>
            <person name="Bolatkhan K."/>
            <person name="Zayadan B.K."/>
            <person name="Ustinova V.V."/>
            <person name="Kupriyanova E.V."/>
            <person name="Skrypnik A.N."/>
            <person name="Gogoleva N.E."/>
            <person name="Gogolev Y.V."/>
            <person name="Los D.A."/>
        </authorList>
    </citation>
    <scope>NUCLEOTIDE SEQUENCE [LARGE SCALE GENOMIC DNA]</scope>
    <source>
        <strain evidence="1 2">IPPAS B-1220</strain>
    </source>
</reference>
<dbReference type="EMBL" id="CP182909">
    <property type="protein sequence ID" value="XPM63028.1"/>
    <property type="molecule type" value="Genomic_DNA"/>
</dbReference>
<organism evidence="1 2">
    <name type="scientific">Desertifilum tharense IPPAS B-1220</name>
    <dbReference type="NCBI Taxonomy" id="1781255"/>
    <lineage>
        <taxon>Bacteria</taxon>
        <taxon>Bacillati</taxon>
        <taxon>Cyanobacteriota</taxon>
        <taxon>Cyanophyceae</taxon>
        <taxon>Desertifilales</taxon>
        <taxon>Desertifilaceae</taxon>
        <taxon>Desertifilum</taxon>
    </lineage>
</organism>
<accession>A0ACD5GQ77</accession>
<gene>
    <name evidence="1" type="ORF">BH720_026740</name>
</gene>
<keyword evidence="2" id="KW-1185">Reference proteome</keyword>
<protein>
    <submittedName>
        <fullName evidence="1">Uncharacterized protein</fullName>
    </submittedName>
</protein>
<evidence type="ECO:0000313" key="2">
    <source>
        <dbReference type="Proteomes" id="UP000095472"/>
    </source>
</evidence>
<name>A0ACD5GQ77_9CYAN</name>
<proteinExistence type="predicted"/>
<dbReference type="Proteomes" id="UP000095472">
    <property type="component" value="Chromosome"/>
</dbReference>